<evidence type="ECO:0000256" key="1">
    <source>
        <dbReference type="ARBA" id="ARBA00001971"/>
    </source>
</evidence>
<comment type="pathway">
    <text evidence="3">Secondary metabolite biosynthesis.</text>
</comment>
<dbReference type="PROSITE" id="PS00086">
    <property type="entry name" value="CYTOCHROME_P450"/>
    <property type="match status" value="1"/>
</dbReference>
<dbReference type="GO" id="GO:0020037">
    <property type="term" value="F:heme binding"/>
    <property type="evidence" value="ECO:0007669"/>
    <property type="project" value="InterPro"/>
</dbReference>
<evidence type="ECO:0000256" key="2">
    <source>
        <dbReference type="ARBA" id="ARBA00004167"/>
    </source>
</evidence>
<keyword evidence="17" id="KW-1185">Reference proteome</keyword>
<comment type="cofactor">
    <cofactor evidence="1 13">
        <name>heme</name>
        <dbReference type="ChEBI" id="CHEBI:30413"/>
    </cofactor>
</comment>
<dbReference type="EMBL" id="MNAD01001029">
    <property type="protein sequence ID" value="OJT08609.1"/>
    <property type="molecule type" value="Genomic_DNA"/>
</dbReference>
<dbReference type="PANTHER" id="PTHR46300">
    <property type="entry name" value="P450, PUTATIVE (EUROFUNG)-RELATED-RELATED"/>
    <property type="match status" value="1"/>
</dbReference>
<dbReference type="SUPFAM" id="SSF48264">
    <property type="entry name" value="Cytochrome P450"/>
    <property type="match status" value="1"/>
</dbReference>
<sequence length="490" mass="54944">MSLTAWLLVFLSGGLLLLVEQSRRRRRRLALPPGPPGLPVVGNVLDFPQSHYGAEFSKLAAKYGDLVYLELFGQPIVVVNSHDAAIDLLEKRSVNYSDRPRSVMSELTEYDDWVFVLMHYNQKWRQHRRVVVQSFHPDALVSAQPILMASVHDLLEALLRTPDQFSEHIGFTLAKSTIRLVYGIQLTDDDDRFFDMASTIVQIGSEMSVPGAFLVDIIPMLRFLPSWFPGAKFLRTAEAWRVQARSYRDELFAAGKAAFGRGIVDSLIGRVFEEYHEMPPSETNALGKVEEMLRGAAAAAYGGSADTTHAAAHVFFLAMALHKDVQEKAQRELDSVVGPDRLPTFADRESLPYINALVKEVLRWHVIAPIGVAHRSVADDVYDRYLIPAGTLIVPNQWAMARDEARYPDPDDFRPERFLRDGKIDPNVRDPVTFAFGFGRRICPGLHFVDVTLFINFASILHVFNIGPPMDENGAVLPLKAEFVETSTNA</sequence>
<dbReference type="STRING" id="154538.A0A1M2VLX6"/>
<dbReference type="GO" id="GO:0005506">
    <property type="term" value="F:iron ion binding"/>
    <property type="evidence" value="ECO:0007669"/>
    <property type="project" value="InterPro"/>
</dbReference>
<evidence type="ECO:0000313" key="16">
    <source>
        <dbReference type="EMBL" id="OJT08609.1"/>
    </source>
</evidence>
<keyword evidence="12" id="KW-0472">Membrane</keyword>
<evidence type="ECO:0000256" key="15">
    <source>
        <dbReference type="SAM" id="SignalP"/>
    </source>
</evidence>
<proteinExistence type="inferred from homology"/>
<evidence type="ECO:0000256" key="13">
    <source>
        <dbReference type="PIRSR" id="PIRSR602401-1"/>
    </source>
</evidence>
<keyword evidence="5 13" id="KW-0349">Heme</keyword>
<dbReference type="Gene3D" id="1.10.630.10">
    <property type="entry name" value="Cytochrome P450"/>
    <property type="match status" value="1"/>
</dbReference>
<comment type="subcellular location">
    <subcellularLocation>
        <location evidence="2">Membrane</location>
        <topology evidence="2">Single-pass membrane protein</topology>
    </subcellularLocation>
</comment>
<protein>
    <submittedName>
        <fullName evidence="16">O-methylsterigmatocystin oxidoreductase</fullName>
    </submittedName>
</protein>
<dbReference type="AlphaFoldDB" id="A0A1M2VLX6"/>
<keyword evidence="9 14" id="KW-0560">Oxidoreductase</keyword>
<keyword evidence="7 13" id="KW-0479">Metal-binding</keyword>
<evidence type="ECO:0000256" key="14">
    <source>
        <dbReference type="RuleBase" id="RU000461"/>
    </source>
</evidence>
<dbReference type="InterPro" id="IPR017972">
    <property type="entry name" value="Cyt_P450_CS"/>
</dbReference>
<evidence type="ECO:0000256" key="9">
    <source>
        <dbReference type="ARBA" id="ARBA00023002"/>
    </source>
</evidence>
<keyword evidence="8" id="KW-1133">Transmembrane helix</keyword>
<dbReference type="PRINTS" id="PR00463">
    <property type="entry name" value="EP450I"/>
</dbReference>
<evidence type="ECO:0000313" key="17">
    <source>
        <dbReference type="Proteomes" id="UP000184267"/>
    </source>
</evidence>
<dbReference type="GO" id="GO:0004497">
    <property type="term" value="F:monooxygenase activity"/>
    <property type="evidence" value="ECO:0007669"/>
    <property type="project" value="UniProtKB-KW"/>
</dbReference>
<feature type="chain" id="PRO_5012883146" evidence="15">
    <location>
        <begin position="22"/>
        <end position="490"/>
    </location>
</feature>
<keyword evidence="11 14" id="KW-0503">Monooxygenase</keyword>
<dbReference type="InterPro" id="IPR002401">
    <property type="entry name" value="Cyt_P450_E_grp-I"/>
</dbReference>
<comment type="caution">
    <text evidence="16">The sequence shown here is derived from an EMBL/GenBank/DDBJ whole genome shotgun (WGS) entry which is preliminary data.</text>
</comment>
<accession>A0A1M2VLX6</accession>
<dbReference type="InterPro" id="IPR036396">
    <property type="entry name" value="Cyt_P450_sf"/>
</dbReference>
<name>A0A1M2VLX6_TRAPU</name>
<comment type="similarity">
    <text evidence="4 14">Belongs to the cytochrome P450 family.</text>
</comment>
<keyword evidence="6" id="KW-0812">Transmembrane</keyword>
<evidence type="ECO:0000256" key="11">
    <source>
        <dbReference type="ARBA" id="ARBA00023033"/>
    </source>
</evidence>
<keyword evidence="15" id="KW-0732">Signal</keyword>
<evidence type="ECO:0000256" key="7">
    <source>
        <dbReference type="ARBA" id="ARBA00022723"/>
    </source>
</evidence>
<evidence type="ECO:0000256" key="4">
    <source>
        <dbReference type="ARBA" id="ARBA00010617"/>
    </source>
</evidence>
<evidence type="ECO:0000256" key="8">
    <source>
        <dbReference type="ARBA" id="ARBA00022989"/>
    </source>
</evidence>
<dbReference type="Proteomes" id="UP000184267">
    <property type="component" value="Unassembled WGS sequence"/>
</dbReference>
<dbReference type="Pfam" id="PF00067">
    <property type="entry name" value="p450"/>
    <property type="match status" value="1"/>
</dbReference>
<evidence type="ECO:0000256" key="12">
    <source>
        <dbReference type="ARBA" id="ARBA00023136"/>
    </source>
</evidence>
<evidence type="ECO:0000256" key="6">
    <source>
        <dbReference type="ARBA" id="ARBA00022692"/>
    </source>
</evidence>
<gene>
    <name evidence="16" type="ORF">TRAPUB_536</name>
</gene>
<dbReference type="PANTHER" id="PTHR46300:SF7">
    <property type="entry name" value="P450, PUTATIVE (EUROFUNG)-RELATED"/>
    <property type="match status" value="1"/>
</dbReference>
<dbReference type="CDD" id="cd11065">
    <property type="entry name" value="CYP64-like"/>
    <property type="match status" value="1"/>
</dbReference>
<dbReference type="OMA" id="WHVIAPI"/>
<reference evidence="16 17" key="1">
    <citation type="submission" date="2016-10" db="EMBL/GenBank/DDBJ databases">
        <title>Genome sequence of the basidiomycete white-rot fungus Trametes pubescens.</title>
        <authorList>
            <person name="Makela M.R."/>
            <person name="Granchi Z."/>
            <person name="Peng M."/>
            <person name="De Vries R.P."/>
            <person name="Grigoriev I."/>
            <person name="Riley R."/>
            <person name="Hilden K."/>
        </authorList>
    </citation>
    <scope>NUCLEOTIDE SEQUENCE [LARGE SCALE GENOMIC DNA]</scope>
    <source>
        <strain evidence="16 17">FBCC735</strain>
    </source>
</reference>
<evidence type="ECO:0000256" key="3">
    <source>
        <dbReference type="ARBA" id="ARBA00005179"/>
    </source>
</evidence>
<evidence type="ECO:0000256" key="10">
    <source>
        <dbReference type="ARBA" id="ARBA00023004"/>
    </source>
</evidence>
<dbReference type="OrthoDB" id="2789670at2759"/>
<organism evidence="16 17">
    <name type="scientific">Trametes pubescens</name>
    <name type="common">White-rot fungus</name>
    <dbReference type="NCBI Taxonomy" id="154538"/>
    <lineage>
        <taxon>Eukaryota</taxon>
        <taxon>Fungi</taxon>
        <taxon>Dikarya</taxon>
        <taxon>Basidiomycota</taxon>
        <taxon>Agaricomycotina</taxon>
        <taxon>Agaricomycetes</taxon>
        <taxon>Polyporales</taxon>
        <taxon>Polyporaceae</taxon>
        <taxon>Trametes</taxon>
    </lineage>
</organism>
<keyword evidence="10 13" id="KW-0408">Iron</keyword>
<evidence type="ECO:0000256" key="5">
    <source>
        <dbReference type="ARBA" id="ARBA00022617"/>
    </source>
</evidence>
<feature type="signal peptide" evidence="15">
    <location>
        <begin position="1"/>
        <end position="21"/>
    </location>
</feature>
<dbReference type="GO" id="GO:0016705">
    <property type="term" value="F:oxidoreductase activity, acting on paired donors, with incorporation or reduction of molecular oxygen"/>
    <property type="evidence" value="ECO:0007669"/>
    <property type="project" value="InterPro"/>
</dbReference>
<dbReference type="InterPro" id="IPR050364">
    <property type="entry name" value="Cytochrome_P450_fung"/>
</dbReference>
<dbReference type="InterPro" id="IPR001128">
    <property type="entry name" value="Cyt_P450"/>
</dbReference>
<feature type="binding site" description="axial binding residue" evidence="13">
    <location>
        <position position="443"/>
    </location>
    <ligand>
        <name>heme</name>
        <dbReference type="ChEBI" id="CHEBI:30413"/>
    </ligand>
    <ligandPart>
        <name>Fe</name>
        <dbReference type="ChEBI" id="CHEBI:18248"/>
    </ligandPart>
</feature>
<dbReference type="GO" id="GO:0016020">
    <property type="term" value="C:membrane"/>
    <property type="evidence" value="ECO:0007669"/>
    <property type="project" value="UniProtKB-SubCell"/>
</dbReference>